<evidence type="ECO:0000256" key="14">
    <source>
        <dbReference type="ARBA" id="ARBA00023164"/>
    </source>
</evidence>
<dbReference type="GO" id="GO:0051538">
    <property type="term" value="F:3 iron, 4 sulfur cluster binding"/>
    <property type="evidence" value="ECO:0007669"/>
    <property type="project" value="UniProtKB-KW"/>
</dbReference>
<dbReference type="FunFam" id="3.60.20.10:FF:000001">
    <property type="entry name" value="Glutamate synthase, large subunit"/>
    <property type="match status" value="1"/>
</dbReference>
<organism evidence="19">
    <name type="scientific">uncultured Pseudonocardia sp</name>
    <dbReference type="NCBI Taxonomy" id="211455"/>
    <lineage>
        <taxon>Bacteria</taxon>
        <taxon>Bacillati</taxon>
        <taxon>Actinomycetota</taxon>
        <taxon>Actinomycetes</taxon>
        <taxon>Pseudonocardiales</taxon>
        <taxon>Pseudonocardiaceae</taxon>
        <taxon>Pseudonocardia</taxon>
        <taxon>environmental samples</taxon>
    </lineage>
</organism>
<evidence type="ECO:0000256" key="17">
    <source>
        <dbReference type="SAM" id="MobiDB-lite"/>
    </source>
</evidence>
<dbReference type="CDD" id="cd02808">
    <property type="entry name" value="GltS_FMN"/>
    <property type="match status" value="1"/>
</dbReference>
<dbReference type="GO" id="GO:0046872">
    <property type="term" value="F:metal ion binding"/>
    <property type="evidence" value="ECO:0007669"/>
    <property type="project" value="UniProtKB-KW"/>
</dbReference>
<dbReference type="EC" id="1.4.1.13" evidence="19"/>
<evidence type="ECO:0000259" key="18">
    <source>
        <dbReference type="PROSITE" id="PS51278"/>
    </source>
</evidence>
<dbReference type="InterPro" id="IPR013785">
    <property type="entry name" value="Aldolase_TIM"/>
</dbReference>
<dbReference type="GO" id="GO:0006537">
    <property type="term" value="P:glutamate biosynthetic process"/>
    <property type="evidence" value="ECO:0007669"/>
    <property type="project" value="UniProtKB-KW"/>
</dbReference>
<evidence type="ECO:0000256" key="7">
    <source>
        <dbReference type="ARBA" id="ARBA00022643"/>
    </source>
</evidence>
<dbReference type="NCBIfam" id="NF008730">
    <property type="entry name" value="PRK11750.1"/>
    <property type="match status" value="1"/>
</dbReference>
<evidence type="ECO:0000256" key="1">
    <source>
        <dbReference type="ARBA" id="ARBA00001917"/>
    </source>
</evidence>
<feature type="region of interest" description="Disordered" evidence="17">
    <location>
        <begin position="899"/>
        <end position="921"/>
    </location>
</feature>
<evidence type="ECO:0000256" key="11">
    <source>
        <dbReference type="ARBA" id="ARBA00023002"/>
    </source>
</evidence>
<accession>A0A6J4QLP2</accession>
<comment type="similarity">
    <text evidence="4">Belongs to the glutamate synthase family.</text>
</comment>
<protein>
    <submittedName>
        <fullName evidence="19">Glutamate synthase [NADPH] large chain</fullName>
        <ecNumber evidence="19">1.4.1.13</ecNumber>
    </submittedName>
</protein>
<dbReference type="Pfam" id="PF01645">
    <property type="entry name" value="Glu_synthase"/>
    <property type="match status" value="1"/>
</dbReference>
<dbReference type="CDD" id="cd00713">
    <property type="entry name" value="GltS"/>
    <property type="match status" value="1"/>
</dbReference>
<dbReference type="FunFam" id="3.20.20.70:FF:000053">
    <property type="entry name" value="Glutamate synthase large subunit"/>
    <property type="match status" value="1"/>
</dbReference>
<feature type="domain" description="Glutamine amidotransferase type-2" evidence="18">
    <location>
        <begin position="19"/>
        <end position="405"/>
    </location>
</feature>
<feature type="compositionally biased region" description="Basic and acidic residues" evidence="17">
    <location>
        <begin position="909"/>
        <end position="921"/>
    </location>
</feature>
<dbReference type="SUPFAM" id="SSF56235">
    <property type="entry name" value="N-terminal nucleophile aminohydrolases (Ntn hydrolases)"/>
    <property type="match status" value="1"/>
</dbReference>
<evidence type="ECO:0000256" key="3">
    <source>
        <dbReference type="ARBA" id="ARBA00001974"/>
    </source>
</evidence>
<keyword evidence="11 19" id="KW-0560">Oxidoreductase</keyword>
<dbReference type="Gene3D" id="3.60.20.10">
    <property type="entry name" value="Glutamine Phosphoribosylpyrophosphate, subunit 1, domain 1"/>
    <property type="match status" value="1"/>
</dbReference>
<dbReference type="InterPro" id="IPR002932">
    <property type="entry name" value="Glu_synthdom"/>
</dbReference>
<dbReference type="SUPFAM" id="SSF69336">
    <property type="entry name" value="Alpha subunit of glutamate synthase, C-terminal domain"/>
    <property type="match status" value="1"/>
</dbReference>
<keyword evidence="10" id="KW-0315">Glutamine amidotransferase</keyword>
<evidence type="ECO:0000256" key="8">
    <source>
        <dbReference type="ARBA" id="ARBA00022723"/>
    </source>
</evidence>
<dbReference type="InterPro" id="IPR029055">
    <property type="entry name" value="Ntn_hydrolases_N"/>
</dbReference>
<keyword evidence="15" id="KW-0003">3Fe-4S</keyword>
<keyword evidence="5" id="KW-0028">Amino-acid biosynthesis</keyword>
<comment type="cofactor">
    <cofactor evidence="1">
        <name>FMN</name>
        <dbReference type="ChEBI" id="CHEBI:58210"/>
    </cofactor>
</comment>
<dbReference type="GO" id="GO:0004355">
    <property type="term" value="F:glutamate synthase (NADPH) activity"/>
    <property type="evidence" value="ECO:0007669"/>
    <property type="project" value="UniProtKB-EC"/>
</dbReference>
<dbReference type="GO" id="GO:0019676">
    <property type="term" value="P:ammonia assimilation cycle"/>
    <property type="evidence" value="ECO:0007669"/>
    <property type="project" value="TreeGrafter"/>
</dbReference>
<dbReference type="Pfam" id="PF00310">
    <property type="entry name" value="GATase_2"/>
    <property type="match status" value="1"/>
</dbReference>
<dbReference type="EMBL" id="CADCUS010000544">
    <property type="protein sequence ID" value="CAA9440739.1"/>
    <property type="molecule type" value="Genomic_DNA"/>
</dbReference>
<evidence type="ECO:0000256" key="2">
    <source>
        <dbReference type="ARBA" id="ARBA00001927"/>
    </source>
</evidence>
<evidence type="ECO:0000256" key="15">
    <source>
        <dbReference type="ARBA" id="ARBA00023291"/>
    </source>
</evidence>
<keyword evidence="13" id="KW-0411">Iron-sulfur</keyword>
<evidence type="ECO:0000256" key="9">
    <source>
        <dbReference type="ARBA" id="ARBA00022827"/>
    </source>
</evidence>
<evidence type="ECO:0000256" key="4">
    <source>
        <dbReference type="ARBA" id="ARBA00009716"/>
    </source>
</evidence>
<keyword evidence="14" id="KW-0314">Glutamate biosynthesis</keyword>
<keyword evidence="9" id="KW-0274">FAD</keyword>
<keyword evidence="7" id="KW-0288">FMN</keyword>
<dbReference type="Gene3D" id="3.20.20.70">
    <property type="entry name" value="Aldolase class I"/>
    <property type="match status" value="2"/>
</dbReference>
<evidence type="ECO:0000256" key="16">
    <source>
        <dbReference type="ARBA" id="ARBA00029440"/>
    </source>
</evidence>
<proteinExistence type="inferred from homology"/>
<evidence type="ECO:0000313" key="19">
    <source>
        <dbReference type="EMBL" id="CAA9440739.1"/>
    </source>
</evidence>
<sequence length="1506" mass="163141">MAAIPASGLYAPEFEHDACGVAMVADLTGRRDHDIVRRALTALLRLEHRGARGAEANTGDGAGILIQVPDEFFRAVVGFDLPAPGAYAVGTAFLPVADADTAVAEIERLADEEGLVVLGWRELPTDPDGADLGPTARAAMPAFRQLFVAGRGGETGIALERLAFCLRKRADHATGTYFPSLSPRTVVYKGMLAEPQVEAFYPDLSDERVVSALAVVHSRFSTNTFPAWPLAHPYRYVAHNGEINTLRGNRNWMAARESELRSDLIPGDLSRLSPIVTPDASDSATFDEVLELLHLGGRSLPHAVLMMIPEAWENHAEMDPARRAFYEFHSTLMEPWDGPALVAFTDGTLVGAVLDRNGLRPARYWVTEDGLVCLASEVGVLDVDPSEVVRKGRLEPGRMFLVDTAAGRLVDDAEIKGALAAEHPYADWLHAGLIRLEDLPHREREVPSHAALTLRQQTLGYTEEELNLLLKPMAAAGAEPIGSMGNDAPLAAISSRPRQLFDYFTQLFAQVTNPPLDAIREELVTSLGSQLGPEQNLLEATPAHCRTITLPFPVLGNDDLARIVHINDDGEYPGFTSVTVKGTFRAAEGGEGMRRRLQQICTRVSEAIEDGARLIVLSQRGVTRDFAPIPSLLLTGAVHQHLIRERTRTRVGLVVEAADAREVHHIALLIGYGAAAVNPYLAVATVEDLALRGDIPGVDPATAAKNLVKALGKGVRKTMSKMGVSTVASYTGAQIFEAVGLGREVVDDCFTGTTSRLGGVGYDVLAEEVLRHHRRAFPRDEVRAHHRALEIGGEYQWRREGELHLFNPQTVFKLQHSTRSGRYEVFKQYTKAVDDQSQRLMTLRGLFAFKEGARPPVPLDEVEPVEEIVKRFGTGAISYGSISQEMHETLAIAMNRLGGKSNTGEGGEDADRWTPDANGDSRRSAIKQVASGRFGVTSEYLVNADDLQIKIAQGAKPGEGGQLPGGKVYPWIAKTRYSTPGVGLISPPPHHDIYSIEDIKQLIHDLKNANPAARVHVKLVSQVGVGTVAAGVAKAHSDVVLISGHDGGTGASPLSSIKHAGGPWELGLAETQQTLLANGLRDRIVVQADGQLKTGRDVIIAALLGAEEFGFATAPLVVSGCIMMRVCHLDTCPVGVATQNPELRKRFDGRPEYVVNFMRFVAEEVREHLARLGFRTLAEAVGHAELLDTDDAVRHWKTEGLDLSPIFHSPELPQGASRHRTRAQDHGLEKALDNTLIQLCEGALRSGDKVRLDLPVRNVNRTVGTMLGHHLTRRWGGEGLPDDTIDVTLTGSAGQSFGAFVPKGITLRLVGDTNDFFGKGLSGGRLTLRPDPSAPFRAEENVIAGNVILYGATSGEIFVRGVVGERFCVRNSGALAVVEGVGDHGCEYMTGGRVVVLGRIGRNFAAGMSGGVAYVLDLPEHRVNREMVDLDPLDAEDRAFLRETVERHYAETDSAVAKELLTDWDAALGRFGKVMPRDFKRVLRARAAAERDGRDVDVAVMEAAHG</sequence>
<evidence type="ECO:0000256" key="12">
    <source>
        <dbReference type="ARBA" id="ARBA00023004"/>
    </source>
</evidence>
<evidence type="ECO:0000256" key="13">
    <source>
        <dbReference type="ARBA" id="ARBA00023014"/>
    </source>
</evidence>
<evidence type="ECO:0000256" key="10">
    <source>
        <dbReference type="ARBA" id="ARBA00022962"/>
    </source>
</evidence>
<dbReference type="CDD" id="cd00982">
    <property type="entry name" value="gltB_C"/>
    <property type="match status" value="1"/>
</dbReference>
<keyword evidence="6" id="KW-0285">Flavoprotein</keyword>
<dbReference type="Pfam" id="PF04898">
    <property type="entry name" value="Glu_syn_central"/>
    <property type="match status" value="1"/>
</dbReference>
<keyword evidence="12" id="KW-0408">Iron</keyword>
<dbReference type="Pfam" id="PF01493">
    <property type="entry name" value="GXGXG"/>
    <property type="match status" value="1"/>
</dbReference>
<dbReference type="InterPro" id="IPR002489">
    <property type="entry name" value="Glu_synth_asu_C"/>
</dbReference>
<reference evidence="19" key="1">
    <citation type="submission" date="2020-02" db="EMBL/GenBank/DDBJ databases">
        <authorList>
            <person name="Meier V. D."/>
        </authorList>
    </citation>
    <scope>NUCLEOTIDE SEQUENCE</scope>
    <source>
        <strain evidence="19">AVDCRST_MAG66</strain>
    </source>
</reference>
<evidence type="ECO:0000256" key="5">
    <source>
        <dbReference type="ARBA" id="ARBA00022605"/>
    </source>
</evidence>
<comment type="cofactor">
    <cofactor evidence="3">
        <name>FAD</name>
        <dbReference type="ChEBI" id="CHEBI:57692"/>
    </cofactor>
</comment>
<dbReference type="InterPro" id="IPR036485">
    <property type="entry name" value="Glu_synth_asu_C_sf"/>
</dbReference>
<dbReference type="InterPro" id="IPR006982">
    <property type="entry name" value="Glu_synth_centr_N"/>
</dbReference>
<comment type="cofactor">
    <cofactor evidence="2">
        <name>[3Fe-4S] cluster</name>
        <dbReference type="ChEBI" id="CHEBI:21137"/>
    </cofactor>
</comment>
<name>A0A6J4QLP2_9PSEU</name>
<dbReference type="SUPFAM" id="SSF51395">
    <property type="entry name" value="FMN-linked oxidoreductases"/>
    <property type="match status" value="1"/>
</dbReference>
<dbReference type="PANTHER" id="PTHR11938">
    <property type="entry name" value="FAD NADPH DEHYDROGENASE/OXIDOREDUCTASE"/>
    <property type="match status" value="1"/>
</dbReference>
<dbReference type="InterPro" id="IPR017932">
    <property type="entry name" value="GATase_2_dom"/>
</dbReference>
<dbReference type="FunFam" id="2.160.20.60:FF:000001">
    <property type="entry name" value="Glutamate synthase, large subunit"/>
    <property type="match status" value="1"/>
</dbReference>
<comment type="pathway">
    <text evidence="16">Amino-acid biosynthesis.</text>
</comment>
<evidence type="ECO:0000256" key="6">
    <source>
        <dbReference type="ARBA" id="ARBA00022630"/>
    </source>
</evidence>
<gene>
    <name evidence="19" type="ORF">AVDCRST_MAG66-3942</name>
</gene>
<dbReference type="Gene3D" id="2.160.20.60">
    <property type="entry name" value="Glutamate synthase, alpha subunit, C-terminal domain"/>
    <property type="match status" value="1"/>
</dbReference>
<dbReference type="PROSITE" id="PS51278">
    <property type="entry name" value="GATASE_TYPE_2"/>
    <property type="match status" value="1"/>
</dbReference>
<dbReference type="FunFam" id="3.20.20.70:FF:000031">
    <property type="entry name" value="Glutamate synthase 1 [NADH]"/>
    <property type="match status" value="1"/>
</dbReference>
<dbReference type="PANTHER" id="PTHR11938:SF133">
    <property type="entry name" value="GLUTAMATE SYNTHASE (NADH)"/>
    <property type="match status" value="1"/>
</dbReference>
<keyword evidence="8" id="KW-0479">Metal-binding</keyword>
<dbReference type="InterPro" id="IPR050711">
    <property type="entry name" value="ET-N_metabolism_enzyme"/>
</dbReference>